<sequence>MNAISNKSEVAKEDLIDKKTRMRALIASAVGSSVEWFDFFLYGTMAALVFNTLFFPSADPYVSMMLSYVSFALAFLVRPIGGIIFSHIGDKIGRKKTLIITLSLMGFSTVAMGLLPNYETVGLWAPVLLITLRLVQGLSLGGEWGGGILLAVEYSPKKKRGFYGSIPQIGAMIGLSLASLFSSVLTTVLTEEQFLSFGWRIPFILSIFIVVFGLWIRKGIGETPSFQKVAESGETVKVPLFETLTKHWKAVLTTIGAKFIETSTFFIFATFTISYAVGTVGYDKTVALNAVLIAAIVAIPAMMISGALSDRIGRKKMYVAGTVAIILYAIPYFWLISLKTTFALTIAIVIGFGIIWPMFGAVLGALFAESFSANIRYTGISLGYMIGAALVGGPAPLIATALLAKYNNSYIPVGLFIIVAGFISLIAMAFTKDRTGRDLDD</sequence>
<keyword evidence="4" id="KW-1003">Cell membrane</keyword>
<feature type="transmembrane region" description="Helical" evidence="11">
    <location>
        <begin position="197"/>
        <end position="216"/>
    </location>
</feature>
<feature type="transmembrane region" description="Helical" evidence="11">
    <location>
        <begin position="380"/>
        <end position="404"/>
    </location>
</feature>
<feature type="transmembrane region" description="Helical" evidence="11">
    <location>
        <begin position="317"/>
        <end position="336"/>
    </location>
</feature>
<dbReference type="InterPro" id="IPR020846">
    <property type="entry name" value="MFS_dom"/>
</dbReference>
<evidence type="ECO:0000256" key="10">
    <source>
        <dbReference type="ARBA" id="ARBA00039918"/>
    </source>
</evidence>
<dbReference type="Proteomes" id="UP000531594">
    <property type="component" value="Unassembled WGS sequence"/>
</dbReference>
<feature type="transmembrane region" description="Helical" evidence="11">
    <location>
        <begin position="162"/>
        <end position="185"/>
    </location>
</feature>
<dbReference type="CDD" id="cd17369">
    <property type="entry name" value="MFS_ShiA_like"/>
    <property type="match status" value="1"/>
</dbReference>
<dbReference type="AlphaFoldDB" id="A0A7X0HW96"/>
<dbReference type="Pfam" id="PF07690">
    <property type="entry name" value="MFS_1"/>
    <property type="match status" value="1"/>
</dbReference>
<dbReference type="GO" id="GO:0015293">
    <property type="term" value="F:symporter activity"/>
    <property type="evidence" value="ECO:0007669"/>
    <property type="project" value="UniProtKB-KW"/>
</dbReference>
<evidence type="ECO:0000256" key="3">
    <source>
        <dbReference type="ARBA" id="ARBA00022448"/>
    </source>
</evidence>
<dbReference type="Gene3D" id="1.20.1250.20">
    <property type="entry name" value="MFS general substrate transporter like domains"/>
    <property type="match status" value="2"/>
</dbReference>
<feature type="transmembrane region" description="Helical" evidence="11">
    <location>
        <begin position="121"/>
        <end position="141"/>
    </location>
</feature>
<evidence type="ECO:0000313" key="13">
    <source>
        <dbReference type="EMBL" id="MBB6446751.1"/>
    </source>
</evidence>
<keyword evidence="14" id="KW-1185">Reference proteome</keyword>
<dbReference type="EMBL" id="JACHGK010000013">
    <property type="protein sequence ID" value="MBB6446751.1"/>
    <property type="molecule type" value="Genomic_DNA"/>
</dbReference>
<comment type="caution">
    <text evidence="13">The sequence shown here is derived from an EMBL/GenBank/DDBJ whole genome shotgun (WGS) entry which is preliminary data.</text>
</comment>
<feature type="transmembrane region" description="Helical" evidence="11">
    <location>
        <begin position="342"/>
        <end position="368"/>
    </location>
</feature>
<feature type="transmembrane region" description="Helical" evidence="11">
    <location>
        <begin position="24"/>
        <end position="45"/>
    </location>
</feature>
<keyword evidence="7 11" id="KW-1133">Transmembrane helix</keyword>
<evidence type="ECO:0000256" key="5">
    <source>
        <dbReference type="ARBA" id="ARBA00022692"/>
    </source>
</evidence>
<name>A0A7X0HW96_9BACI</name>
<evidence type="ECO:0000256" key="2">
    <source>
        <dbReference type="ARBA" id="ARBA00008240"/>
    </source>
</evidence>
<keyword evidence="3" id="KW-0813">Transport</keyword>
<evidence type="ECO:0000256" key="4">
    <source>
        <dbReference type="ARBA" id="ARBA00022475"/>
    </source>
</evidence>
<dbReference type="SUPFAM" id="SSF103473">
    <property type="entry name" value="MFS general substrate transporter"/>
    <property type="match status" value="1"/>
</dbReference>
<protein>
    <recommendedName>
        <fullName evidence="10">Putative proline/betaine transporter</fullName>
    </recommendedName>
</protein>
<dbReference type="PROSITE" id="PS00216">
    <property type="entry name" value="SUGAR_TRANSPORT_1"/>
    <property type="match status" value="1"/>
</dbReference>
<comment type="subcellular location">
    <subcellularLocation>
        <location evidence="1">Cell membrane</location>
        <topology evidence="1">Multi-pass membrane protein</topology>
    </subcellularLocation>
</comment>
<dbReference type="PROSITE" id="PS50850">
    <property type="entry name" value="MFS"/>
    <property type="match status" value="1"/>
</dbReference>
<evidence type="ECO:0000259" key="12">
    <source>
        <dbReference type="PROSITE" id="PS50850"/>
    </source>
</evidence>
<reference evidence="13 14" key="1">
    <citation type="submission" date="2020-08" db="EMBL/GenBank/DDBJ databases">
        <title>Genomic Encyclopedia of Type Strains, Phase IV (KMG-IV): sequencing the most valuable type-strain genomes for metagenomic binning, comparative biology and taxonomic classification.</title>
        <authorList>
            <person name="Goeker M."/>
        </authorList>
    </citation>
    <scope>NUCLEOTIDE SEQUENCE [LARGE SCALE GENOMIC DNA]</scope>
    <source>
        <strain evidence="13 14">DSM 5391</strain>
    </source>
</reference>
<dbReference type="FunFam" id="1.20.1250.20:FF:000001">
    <property type="entry name" value="Dicarboxylate MFS transporter"/>
    <property type="match status" value="1"/>
</dbReference>
<feature type="transmembrane region" description="Helical" evidence="11">
    <location>
        <begin position="259"/>
        <end position="280"/>
    </location>
</feature>
<dbReference type="InterPro" id="IPR036259">
    <property type="entry name" value="MFS_trans_sf"/>
</dbReference>
<evidence type="ECO:0000313" key="14">
    <source>
        <dbReference type="Proteomes" id="UP000531594"/>
    </source>
</evidence>
<feature type="transmembrane region" description="Helical" evidence="11">
    <location>
        <begin position="286"/>
        <end position="305"/>
    </location>
</feature>
<accession>A0A7X0HW96</accession>
<keyword evidence="8 11" id="KW-0472">Membrane</keyword>
<feature type="domain" description="Major facilitator superfamily (MFS) profile" evidence="12">
    <location>
        <begin position="24"/>
        <end position="432"/>
    </location>
</feature>
<dbReference type="InterPro" id="IPR011701">
    <property type="entry name" value="MFS"/>
</dbReference>
<organism evidence="13 14">
    <name type="scientific">Bacillus benzoevorans</name>
    <dbReference type="NCBI Taxonomy" id="1456"/>
    <lineage>
        <taxon>Bacteria</taxon>
        <taxon>Bacillati</taxon>
        <taxon>Bacillota</taxon>
        <taxon>Bacilli</taxon>
        <taxon>Bacillales</taxon>
        <taxon>Bacillaceae</taxon>
        <taxon>Bacillus</taxon>
    </lineage>
</organism>
<comment type="function">
    <text evidence="9">May be a proton symporter involved in the uptake of osmolytes such as proline and glycine betaine.</text>
</comment>
<evidence type="ECO:0000256" key="8">
    <source>
        <dbReference type="ARBA" id="ARBA00023136"/>
    </source>
</evidence>
<feature type="transmembrane region" description="Helical" evidence="11">
    <location>
        <begin position="410"/>
        <end position="430"/>
    </location>
</feature>
<keyword evidence="5 11" id="KW-0812">Transmembrane</keyword>
<comment type="similarity">
    <text evidence="2">Belongs to the major facilitator superfamily. Metabolite:H+ Symporter (MHS) family (TC 2.A.1.6) family.</text>
</comment>
<dbReference type="RefSeq" id="WP_184528033.1">
    <property type="nucleotide sequence ID" value="NZ_JACHGK010000013.1"/>
</dbReference>
<keyword evidence="6" id="KW-0769">Symport</keyword>
<evidence type="ECO:0000256" key="1">
    <source>
        <dbReference type="ARBA" id="ARBA00004651"/>
    </source>
</evidence>
<dbReference type="InterPro" id="IPR005829">
    <property type="entry name" value="Sugar_transporter_CS"/>
</dbReference>
<feature type="transmembrane region" description="Helical" evidence="11">
    <location>
        <begin position="65"/>
        <end position="85"/>
    </location>
</feature>
<dbReference type="PANTHER" id="PTHR43045:SF1">
    <property type="entry name" value="SHIKIMATE TRANSPORTER"/>
    <property type="match status" value="1"/>
</dbReference>
<dbReference type="PANTHER" id="PTHR43045">
    <property type="entry name" value="SHIKIMATE TRANSPORTER"/>
    <property type="match status" value="1"/>
</dbReference>
<evidence type="ECO:0000256" key="11">
    <source>
        <dbReference type="SAM" id="Phobius"/>
    </source>
</evidence>
<evidence type="ECO:0000256" key="7">
    <source>
        <dbReference type="ARBA" id="ARBA00022989"/>
    </source>
</evidence>
<evidence type="ECO:0000256" key="6">
    <source>
        <dbReference type="ARBA" id="ARBA00022847"/>
    </source>
</evidence>
<dbReference type="GO" id="GO:0005886">
    <property type="term" value="C:plasma membrane"/>
    <property type="evidence" value="ECO:0007669"/>
    <property type="project" value="UniProtKB-SubCell"/>
</dbReference>
<gene>
    <name evidence="13" type="ORF">HNR53_003415</name>
</gene>
<feature type="transmembrane region" description="Helical" evidence="11">
    <location>
        <begin position="97"/>
        <end position="115"/>
    </location>
</feature>
<evidence type="ECO:0000256" key="9">
    <source>
        <dbReference type="ARBA" id="ARBA00037295"/>
    </source>
</evidence>
<proteinExistence type="inferred from homology"/>
<dbReference type="PROSITE" id="PS00217">
    <property type="entry name" value="SUGAR_TRANSPORT_2"/>
    <property type="match status" value="1"/>
</dbReference>